<dbReference type="PANTHER" id="PTHR30246:SF1">
    <property type="entry name" value="2-DEHYDRO-3-DEOXY-6-PHOSPHOGALACTONATE ALDOLASE-RELATED"/>
    <property type="match status" value="1"/>
</dbReference>
<proteinExistence type="inferred from homology"/>
<evidence type="ECO:0000256" key="3">
    <source>
        <dbReference type="ARBA" id="ARBA00011233"/>
    </source>
</evidence>
<evidence type="ECO:0000313" key="6">
    <source>
        <dbReference type="EMBL" id="CAH1228212.1"/>
    </source>
</evidence>
<dbReference type="NCBIfam" id="TIGR01182">
    <property type="entry name" value="eda"/>
    <property type="match status" value="1"/>
</dbReference>
<protein>
    <submittedName>
        <fullName evidence="6">KHG/KDPG aldolase</fullName>
    </submittedName>
</protein>
<comment type="subunit">
    <text evidence="3">Homotrimer.</text>
</comment>
<evidence type="ECO:0000256" key="1">
    <source>
        <dbReference type="ARBA" id="ARBA00004761"/>
    </source>
</evidence>
<dbReference type="PANTHER" id="PTHR30246">
    <property type="entry name" value="2-KETO-3-DEOXY-6-PHOSPHOGLUCONATE ALDOLASE"/>
    <property type="match status" value="1"/>
</dbReference>
<comment type="caution">
    <text evidence="6">The sequence shown here is derived from an EMBL/GenBank/DDBJ whole genome shotgun (WGS) entry which is preliminary data.</text>
</comment>
<dbReference type="InterPro" id="IPR013785">
    <property type="entry name" value="Aldolase_TIM"/>
</dbReference>
<gene>
    <name evidence="6" type="primary">kdgA</name>
    <name evidence="6" type="ORF">PAECIP111891_06248</name>
</gene>
<name>A0ABM9CXF3_9BACL</name>
<keyword evidence="4" id="KW-0456">Lyase</keyword>
<dbReference type="SUPFAM" id="SSF51569">
    <property type="entry name" value="Aldolase"/>
    <property type="match status" value="1"/>
</dbReference>
<dbReference type="InterPro" id="IPR000887">
    <property type="entry name" value="Aldlse_KDPG_KHG"/>
</dbReference>
<comment type="similarity">
    <text evidence="2">Belongs to the KHG/KDPG aldolase family.</text>
</comment>
<organism evidence="6 7">
    <name type="scientific">Paenibacillus allorhizoplanae</name>
    <dbReference type="NCBI Taxonomy" id="2905648"/>
    <lineage>
        <taxon>Bacteria</taxon>
        <taxon>Bacillati</taxon>
        <taxon>Bacillota</taxon>
        <taxon>Bacilli</taxon>
        <taxon>Bacillales</taxon>
        <taxon>Paenibacillaceae</taxon>
        <taxon>Paenibacillus</taxon>
    </lineage>
</organism>
<dbReference type="Proteomes" id="UP000838821">
    <property type="component" value="Unassembled WGS sequence"/>
</dbReference>
<evidence type="ECO:0000256" key="4">
    <source>
        <dbReference type="ARBA" id="ARBA00023239"/>
    </source>
</evidence>
<reference evidence="6" key="1">
    <citation type="submission" date="2022-01" db="EMBL/GenBank/DDBJ databases">
        <authorList>
            <person name="Criscuolo A."/>
        </authorList>
    </citation>
    <scope>NUCLEOTIDE SEQUENCE</scope>
    <source>
        <strain evidence="6">CIP111891</strain>
    </source>
</reference>
<dbReference type="EMBL" id="CAKMMW010000030">
    <property type="protein sequence ID" value="CAH1228212.1"/>
    <property type="molecule type" value="Genomic_DNA"/>
</dbReference>
<evidence type="ECO:0000256" key="5">
    <source>
        <dbReference type="ARBA" id="ARBA00023277"/>
    </source>
</evidence>
<comment type="pathway">
    <text evidence="1">Carbohydrate acid metabolism.</text>
</comment>
<sequence>MPNVLNRLHQSKVIAIIRGIELTQAPPLFEALAAGGIQLAEVTLNTPNALQIIDHMREKYDGRMIIGAGTVLNASKAAEAIQAGAEFLISPNVDQGMIETALAHQVTPMPGAMTPTEIVQAMNYGAPIVKLFPCSSLGPSFLKEIRGPLNELNILAVGGITKENAPSYLQAGASSVGIGGNLVALNEIQQGNYSAITTYAEQLMAAVHAVNFQTF</sequence>
<evidence type="ECO:0000256" key="2">
    <source>
        <dbReference type="ARBA" id="ARBA00006906"/>
    </source>
</evidence>
<keyword evidence="7" id="KW-1185">Reference proteome</keyword>
<keyword evidence="5" id="KW-0119">Carbohydrate metabolism</keyword>
<dbReference type="Gene3D" id="3.20.20.70">
    <property type="entry name" value="Aldolase class I"/>
    <property type="match status" value="1"/>
</dbReference>
<dbReference type="Pfam" id="PF01081">
    <property type="entry name" value="Aldolase"/>
    <property type="match status" value="1"/>
</dbReference>
<accession>A0ABM9CXF3</accession>
<evidence type="ECO:0000313" key="7">
    <source>
        <dbReference type="Proteomes" id="UP000838821"/>
    </source>
</evidence>
<dbReference type="RefSeq" id="WP_236292534.1">
    <property type="nucleotide sequence ID" value="NZ_CAKMMW010000030.1"/>
</dbReference>
<dbReference type="CDD" id="cd00452">
    <property type="entry name" value="KDPG_aldolase"/>
    <property type="match status" value="1"/>
</dbReference>